<dbReference type="AlphaFoldDB" id="A0A7V7PPF0"/>
<dbReference type="SUPFAM" id="SSF56784">
    <property type="entry name" value="HAD-like"/>
    <property type="match status" value="1"/>
</dbReference>
<dbReference type="RefSeq" id="WP_150969873.1">
    <property type="nucleotide sequence ID" value="NZ_VZDO01000008.1"/>
</dbReference>
<reference evidence="1 2" key="1">
    <citation type="submission" date="2019-09" db="EMBL/GenBank/DDBJ databases">
        <title>YIM 132180 draft genome.</title>
        <authorList>
            <person name="Zhang K."/>
        </authorList>
    </citation>
    <scope>NUCLEOTIDE SEQUENCE [LARGE SCALE GENOMIC DNA]</scope>
    <source>
        <strain evidence="1 2">YIM 132180</strain>
    </source>
</reference>
<dbReference type="NCBIfam" id="TIGR00099">
    <property type="entry name" value="Cof-subfamily"/>
    <property type="match status" value="1"/>
</dbReference>
<dbReference type="Proteomes" id="UP000432089">
    <property type="component" value="Unassembled WGS sequence"/>
</dbReference>
<dbReference type="NCBIfam" id="TIGR01484">
    <property type="entry name" value="HAD-SF-IIB"/>
    <property type="match status" value="1"/>
</dbReference>
<name>A0A7V7PPF0_9HYPH</name>
<dbReference type="GO" id="GO:0016791">
    <property type="term" value="F:phosphatase activity"/>
    <property type="evidence" value="ECO:0007669"/>
    <property type="project" value="TreeGrafter"/>
</dbReference>
<dbReference type="EMBL" id="VZDO01000008">
    <property type="protein sequence ID" value="KAB0679752.1"/>
    <property type="molecule type" value="Genomic_DNA"/>
</dbReference>
<dbReference type="PANTHER" id="PTHR10000">
    <property type="entry name" value="PHOSPHOSERINE PHOSPHATASE"/>
    <property type="match status" value="1"/>
</dbReference>
<dbReference type="GO" id="GO:0005829">
    <property type="term" value="C:cytosol"/>
    <property type="evidence" value="ECO:0007669"/>
    <property type="project" value="TreeGrafter"/>
</dbReference>
<evidence type="ECO:0000313" key="2">
    <source>
        <dbReference type="Proteomes" id="UP000432089"/>
    </source>
</evidence>
<proteinExistence type="predicted"/>
<dbReference type="GO" id="GO:0000287">
    <property type="term" value="F:magnesium ion binding"/>
    <property type="evidence" value="ECO:0007669"/>
    <property type="project" value="TreeGrafter"/>
</dbReference>
<comment type="caution">
    <text evidence="1">The sequence shown here is derived from an EMBL/GenBank/DDBJ whole genome shotgun (WGS) entry which is preliminary data.</text>
</comment>
<sequence>MAIELSGIRLVVSDIDGTLVKNDKSLAPETVEAVRRVRAAGIGFTIISARPPSGLGPLIAELGLDGPAGAFNGATIFRPGGEVVEAHHIDEDAARGIVAIHDRLGIPVWVFADGRWMTRTREMPHVDQEIVAARQDPVVTPDFERWMSRADKVQGISDDSDLLTKAEDELKASVGERATIARSQHYYLDATAPHTDKGHGVRELAKAFGVPLEAVAVLGDMPNDLPMFRVAGVSVAMGQAPDEVKAEADQITKSNEDNGVAAFLEFLGK</sequence>
<dbReference type="PANTHER" id="PTHR10000:SF8">
    <property type="entry name" value="HAD SUPERFAMILY HYDROLASE-LIKE, TYPE 3"/>
    <property type="match status" value="1"/>
</dbReference>
<organism evidence="1 2">
    <name type="scientific">Plantimonas leprariae</name>
    <dbReference type="NCBI Taxonomy" id="2615207"/>
    <lineage>
        <taxon>Bacteria</taxon>
        <taxon>Pseudomonadati</taxon>
        <taxon>Pseudomonadota</taxon>
        <taxon>Alphaproteobacteria</taxon>
        <taxon>Hyphomicrobiales</taxon>
        <taxon>Aurantimonadaceae</taxon>
        <taxon>Plantimonas</taxon>
    </lineage>
</organism>
<evidence type="ECO:0000313" key="1">
    <source>
        <dbReference type="EMBL" id="KAB0679752.1"/>
    </source>
</evidence>
<accession>A0A7V7PPF0</accession>
<dbReference type="Gene3D" id="3.40.50.1000">
    <property type="entry name" value="HAD superfamily/HAD-like"/>
    <property type="match status" value="1"/>
</dbReference>
<keyword evidence="2" id="KW-1185">Reference proteome</keyword>
<dbReference type="InterPro" id="IPR006379">
    <property type="entry name" value="HAD-SF_hydro_IIB"/>
</dbReference>
<gene>
    <name evidence="1" type="ORF">F6X38_11010</name>
</gene>
<dbReference type="InterPro" id="IPR000150">
    <property type="entry name" value="Cof"/>
</dbReference>
<protein>
    <submittedName>
        <fullName evidence="1">HAD family phosphatase</fullName>
    </submittedName>
</protein>
<dbReference type="SFLD" id="SFLDS00003">
    <property type="entry name" value="Haloacid_Dehalogenase"/>
    <property type="match status" value="1"/>
</dbReference>
<dbReference type="CDD" id="cd07516">
    <property type="entry name" value="HAD_Pase"/>
    <property type="match status" value="1"/>
</dbReference>
<dbReference type="InterPro" id="IPR023214">
    <property type="entry name" value="HAD_sf"/>
</dbReference>
<dbReference type="InterPro" id="IPR036412">
    <property type="entry name" value="HAD-like_sf"/>
</dbReference>
<dbReference type="Gene3D" id="3.30.1240.10">
    <property type="match status" value="1"/>
</dbReference>
<dbReference type="Pfam" id="PF08282">
    <property type="entry name" value="Hydrolase_3"/>
    <property type="match status" value="1"/>
</dbReference>
<dbReference type="SFLD" id="SFLDG01140">
    <property type="entry name" value="C2.B:_Phosphomannomutase_and_P"/>
    <property type="match status" value="1"/>
</dbReference>